<dbReference type="InterPro" id="IPR036388">
    <property type="entry name" value="WH-like_DNA-bd_sf"/>
</dbReference>
<keyword evidence="4" id="KW-0804">Transcription</keyword>
<dbReference type="Gene3D" id="3.40.50.2300">
    <property type="match status" value="1"/>
</dbReference>
<dbReference type="Pfam" id="PF00072">
    <property type="entry name" value="Response_reg"/>
    <property type="match status" value="1"/>
</dbReference>
<accession>A0ABV1BVL3</accession>
<dbReference type="InterPro" id="IPR039420">
    <property type="entry name" value="WalR-like"/>
</dbReference>
<protein>
    <recommendedName>
        <fullName evidence="1">Stage 0 sporulation protein A homolog</fullName>
    </recommendedName>
</protein>
<feature type="DNA-binding region" description="OmpR/PhoB-type" evidence="7">
    <location>
        <begin position="134"/>
        <end position="235"/>
    </location>
</feature>
<evidence type="ECO:0000256" key="4">
    <source>
        <dbReference type="ARBA" id="ARBA00023163"/>
    </source>
</evidence>
<evidence type="ECO:0000313" key="10">
    <source>
        <dbReference type="EMBL" id="MEQ2379785.1"/>
    </source>
</evidence>
<dbReference type="PROSITE" id="PS51755">
    <property type="entry name" value="OMPR_PHOB"/>
    <property type="match status" value="1"/>
</dbReference>
<keyword evidence="11" id="KW-1185">Reference proteome</keyword>
<dbReference type="InterPro" id="IPR001867">
    <property type="entry name" value="OmpR/PhoB-type_DNA-bd"/>
</dbReference>
<dbReference type="Gene3D" id="1.10.10.10">
    <property type="entry name" value="Winged helix-like DNA-binding domain superfamily/Winged helix DNA-binding domain"/>
    <property type="match status" value="1"/>
</dbReference>
<comment type="function">
    <text evidence="5">May play the central regulatory role in sporulation. It may be an element of the effector pathway responsible for the activation of sporulation genes in response to nutritional stress. Spo0A may act in concert with spo0H (a sigma factor) to control the expression of some genes that are critical to the sporulation process.</text>
</comment>
<dbReference type="InterPro" id="IPR011006">
    <property type="entry name" value="CheY-like_superfamily"/>
</dbReference>
<dbReference type="PANTHER" id="PTHR48111">
    <property type="entry name" value="REGULATOR OF RPOS"/>
    <property type="match status" value="1"/>
</dbReference>
<evidence type="ECO:0000256" key="3">
    <source>
        <dbReference type="ARBA" id="ARBA00023125"/>
    </source>
</evidence>
<evidence type="ECO:0000256" key="2">
    <source>
        <dbReference type="ARBA" id="ARBA00023015"/>
    </source>
</evidence>
<dbReference type="Proteomes" id="UP001442364">
    <property type="component" value="Unassembled WGS sequence"/>
</dbReference>
<name>A0ABV1BVL3_9FIRM</name>
<dbReference type="CDD" id="cd00383">
    <property type="entry name" value="trans_reg_C"/>
    <property type="match status" value="1"/>
</dbReference>
<feature type="domain" description="Response regulatory" evidence="8">
    <location>
        <begin position="3"/>
        <end position="116"/>
    </location>
</feature>
<keyword evidence="6" id="KW-0597">Phosphoprotein</keyword>
<reference evidence="10 11" key="1">
    <citation type="submission" date="2024-03" db="EMBL/GenBank/DDBJ databases">
        <title>Human intestinal bacterial collection.</title>
        <authorList>
            <person name="Pauvert C."/>
            <person name="Hitch T.C.A."/>
            <person name="Clavel T."/>
        </authorList>
    </citation>
    <scope>NUCLEOTIDE SEQUENCE [LARGE SCALE GENOMIC DNA]</scope>
    <source>
        <strain evidence="10 11">CLA-AA-H255</strain>
    </source>
</reference>
<sequence length="236" mass="26757">MAVINILEDDEVIRGQLSQLLRDKGYEVIESADISSFNKIDSENTDLYLLDVYLPDGDGFSVCEKLRSEGCVTPVIFLTSCDDEDSITKGLDIGGDDYITKPFRVSELLSRISANLRRQAMLDKSISNMDKSNSNIYTLGSLVINFDNLTIKKAAKDIQLSPTEFALLEILVCNRGLIVRREVFFQKLWDRTGTFVEDNTLTVTVSRLKTKLGKMDNSDKNYIDTIRGVGYRWRER</sequence>
<keyword evidence="2" id="KW-0805">Transcription regulation</keyword>
<dbReference type="Gene3D" id="6.10.250.690">
    <property type="match status" value="1"/>
</dbReference>
<dbReference type="SMART" id="SM00862">
    <property type="entry name" value="Trans_reg_C"/>
    <property type="match status" value="1"/>
</dbReference>
<proteinExistence type="predicted"/>
<feature type="domain" description="OmpR/PhoB-type" evidence="9">
    <location>
        <begin position="134"/>
        <end position="235"/>
    </location>
</feature>
<dbReference type="PROSITE" id="PS50110">
    <property type="entry name" value="RESPONSE_REGULATORY"/>
    <property type="match status" value="1"/>
</dbReference>
<dbReference type="PANTHER" id="PTHR48111:SF73">
    <property type="entry name" value="ALKALINE PHOSPHATASE SYNTHESIS TRANSCRIPTIONAL REGULATORY PROTEIN PHOP"/>
    <property type="match status" value="1"/>
</dbReference>
<dbReference type="InterPro" id="IPR001789">
    <property type="entry name" value="Sig_transdc_resp-reg_receiver"/>
</dbReference>
<dbReference type="CDD" id="cd17574">
    <property type="entry name" value="REC_OmpR"/>
    <property type="match status" value="1"/>
</dbReference>
<organism evidence="10 11">
    <name type="scientific">[Lactobacillus] rogosae</name>
    <dbReference type="NCBI Taxonomy" id="706562"/>
    <lineage>
        <taxon>Bacteria</taxon>
        <taxon>Bacillati</taxon>
        <taxon>Bacillota</taxon>
        <taxon>Clostridia</taxon>
        <taxon>Lachnospirales</taxon>
        <taxon>Lachnospiraceae</taxon>
        <taxon>Lachnospira</taxon>
    </lineage>
</organism>
<evidence type="ECO:0000256" key="6">
    <source>
        <dbReference type="PROSITE-ProRule" id="PRU00169"/>
    </source>
</evidence>
<evidence type="ECO:0000256" key="7">
    <source>
        <dbReference type="PROSITE-ProRule" id="PRU01091"/>
    </source>
</evidence>
<gene>
    <name evidence="10" type="ORF">WMO14_07820</name>
</gene>
<dbReference type="EMBL" id="JBBMER010000005">
    <property type="protein sequence ID" value="MEQ2379785.1"/>
    <property type="molecule type" value="Genomic_DNA"/>
</dbReference>
<evidence type="ECO:0000256" key="1">
    <source>
        <dbReference type="ARBA" id="ARBA00018672"/>
    </source>
</evidence>
<comment type="caution">
    <text evidence="10">The sequence shown here is derived from an EMBL/GenBank/DDBJ whole genome shotgun (WGS) entry which is preliminary data.</text>
</comment>
<evidence type="ECO:0000259" key="9">
    <source>
        <dbReference type="PROSITE" id="PS51755"/>
    </source>
</evidence>
<dbReference type="SUPFAM" id="SSF52172">
    <property type="entry name" value="CheY-like"/>
    <property type="match status" value="1"/>
</dbReference>
<dbReference type="RefSeq" id="WP_055306408.1">
    <property type="nucleotide sequence ID" value="NZ_DAWDAH010000005.1"/>
</dbReference>
<dbReference type="Pfam" id="PF00486">
    <property type="entry name" value="Trans_reg_C"/>
    <property type="match status" value="1"/>
</dbReference>
<evidence type="ECO:0000256" key="5">
    <source>
        <dbReference type="ARBA" id="ARBA00024867"/>
    </source>
</evidence>
<feature type="modified residue" description="4-aspartylphosphate" evidence="6">
    <location>
        <position position="51"/>
    </location>
</feature>
<dbReference type="SMART" id="SM00448">
    <property type="entry name" value="REC"/>
    <property type="match status" value="1"/>
</dbReference>
<evidence type="ECO:0000313" key="11">
    <source>
        <dbReference type="Proteomes" id="UP001442364"/>
    </source>
</evidence>
<evidence type="ECO:0000259" key="8">
    <source>
        <dbReference type="PROSITE" id="PS50110"/>
    </source>
</evidence>
<keyword evidence="3 7" id="KW-0238">DNA-binding</keyword>